<dbReference type="RefSeq" id="XP_060278602.1">
    <property type="nucleotide sequence ID" value="XM_060425699.1"/>
</dbReference>
<keyword evidence="3" id="KW-1185">Reference proteome</keyword>
<evidence type="ECO:0000313" key="3">
    <source>
        <dbReference type="Proteomes" id="UP001244011"/>
    </source>
</evidence>
<dbReference type="AlphaFoldDB" id="A0AAJ0FHP4"/>
<accession>A0AAJ0FHP4</accession>
<organism evidence="2 3">
    <name type="scientific">Phialemonium atrogriseum</name>
    <dbReference type="NCBI Taxonomy" id="1093897"/>
    <lineage>
        <taxon>Eukaryota</taxon>
        <taxon>Fungi</taxon>
        <taxon>Dikarya</taxon>
        <taxon>Ascomycota</taxon>
        <taxon>Pezizomycotina</taxon>
        <taxon>Sordariomycetes</taxon>
        <taxon>Sordariomycetidae</taxon>
        <taxon>Cephalothecales</taxon>
        <taxon>Cephalothecaceae</taxon>
        <taxon>Phialemonium</taxon>
    </lineage>
</organism>
<feature type="region of interest" description="Disordered" evidence="1">
    <location>
        <begin position="75"/>
        <end position="110"/>
    </location>
</feature>
<reference evidence="2" key="1">
    <citation type="submission" date="2023-06" db="EMBL/GenBank/DDBJ databases">
        <title>Genome-scale phylogeny and comparative genomics of the fungal order Sordariales.</title>
        <authorList>
            <consortium name="Lawrence Berkeley National Laboratory"/>
            <person name="Hensen N."/>
            <person name="Bonometti L."/>
            <person name="Westerberg I."/>
            <person name="Brannstrom I.O."/>
            <person name="Guillou S."/>
            <person name="Cros-Aarteil S."/>
            <person name="Calhoun S."/>
            <person name="Haridas S."/>
            <person name="Kuo A."/>
            <person name="Mondo S."/>
            <person name="Pangilinan J."/>
            <person name="Riley R."/>
            <person name="Labutti K."/>
            <person name="Andreopoulos B."/>
            <person name="Lipzen A."/>
            <person name="Chen C."/>
            <person name="Yanf M."/>
            <person name="Daum C."/>
            <person name="Ng V."/>
            <person name="Clum A."/>
            <person name="Steindorff A."/>
            <person name="Ohm R."/>
            <person name="Martin F."/>
            <person name="Silar P."/>
            <person name="Natvig D."/>
            <person name="Lalanne C."/>
            <person name="Gautier V."/>
            <person name="Ament-Velasquez S.L."/>
            <person name="Kruys A."/>
            <person name="Hutchinson M.I."/>
            <person name="Powell A.J."/>
            <person name="Barry K."/>
            <person name="Miller A.N."/>
            <person name="Grigoriev I.V."/>
            <person name="Debuchy R."/>
            <person name="Gladieux P."/>
            <person name="Thoren M.H."/>
            <person name="Johannesson H."/>
        </authorList>
    </citation>
    <scope>NUCLEOTIDE SEQUENCE</scope>
    <source>
        <strain evidence="2">8032-3</strain>
    </source>
</reference>
<feature type="compositionally biased region" description="Polar residues" evidence="1">
    <location>
        <begin position="94"/>
        <end position="109"/>
    </location>
</feature>
<comment type="caution">
    <text evidence="2">The sequence shown here is derived from an EMBL/GenBank/DDBJ whole genome shotgun (WGS) entry which is preliminary data.</text>
</comment>
<dbReference type="Proteomes" id="UP001244011">
    <property type="component" value="Unassembled WGS sequence"/>
</dbReference>
<protein>
    <submittedName>
        <fullName evidence="2">Uncharacterized protein</fullName>
    </submittedName>
</protein>
<proteinExistence type="predicted"/>
<dbReference type="GeneID" id="85308886"/>
<sequence length="239" mass="25963">MSAEPPEQLLDAFKAAALSVTKLYKISASAQTKARTDGYQDCLDDLQSFLDRENIGLGDGEGRRVRRWLTDRLEGRDGVPQSMESEDEVEKAETTASSPETHRSTSATQLPALRNEATMRDSAPPVVQPVTTIAEEPEPEIVVPTQETFNFQSSHPYPPYLNLANLDLSDSHSATAAPVSRSSRTRHGNGARTNSRSASHLGRGAGQKRKINFAEIFDLGSLGSGKDPFGNGGKRSRHT</sequence>
<dbReference type="PANTHER" id="PTHR38645:SF1">
    <property type="entry name" value="YALI0F12243P"/>
    <property type="match status" value="1"/>
</dbReference>
<evidence type="ECO:0000313" key="2">
    <source>
        <dbReference type="EMBL" id="KAK1762389.1"/>
    </source>
</evidence>
<dbReference type="EMBL" id="MU839038">
    <property type="protein sequence ID" value="KAK1762389.1"/>
    <property type="molecule type" value="Genomic_DNA"/>
</dbReference>
<evidence type="ECO:0000256" key="1">
    <source>
        <dbReference type="SAM" id="MobiDB-lite"/>
    </source>
</evidence>
<feature type="region of interest" description="Disordered" evidence="1">
    <location>
        <begin position="219"/>
        <end position="239"/>
    </location>
</feature>
<gene>
    <name evidence="2" type="ORF">QBC33DRAFT_501258</name>
</gene>
<name>A0AAJ0FHP4_9PEZI</name>
<feature type="region of interest" description="Disordered" evidence="1">
    <location>
        <begin position="172"/>
        <end position="207"/>
    </location>
</feature>
<dbReference type="PANTHER" id="PTHR38645">
    <property type="entry name" value="CHROMOSOME 9, WHOLE GENOME SHOTGUN SEQUENCE"/>
    <property type="match status" value="1"/>
</dbReference>